<evidence type="ECO:0000313" key="1">
    <source>
        <dbReference type="EMBL" id="MPN60911.1"/>
    </source>
</evidence>
<name>A0A645JB96_9ZZZZ</name>
<protein>
    <submittedName>
        <fullName evidence="1">Uncharacterized protein</fullName>
    </submittedName>
</protein>
<gene>
    <name evidence="1" type="ORF">SDC9_208644</name>
</gene>
<dbReference type="AlphaFoldDB" id="A0A645JB96"/>
<sequence>MYVDLSEIGRQEVEADAELGQRVCQARGLARKHQTRSLRPTLLLPYLYRLGFGKALQQGSIGLAEGQQVAEHQHRGVLADRNLDLRQAVGDRQGADQLVQTWQHGGDMRRQH</sequence>
<dbReference type="EMBL" id="VSSQ01136774">
    <property type="protein sequence ID" value="MPN60911.1"/>
    <property type="molecule type" value="Genomic_DNA"/>
</dbReference>
<accession>A0A645JB96</accession>
<organism evidence="1">
    <name type="scientific">bioreactor metagenome</name>
    <dbReference type="NCBI Taxonomy" id="1076179"/>
    <lineage>
        <taxon>unclassified sequences</taxon>
        <taxon>metagenomes</taxon>
        <taxon>ecological metagenomes</taxon>
    </lineage>
</organism>
<proteinExistence type="predicted"/>
<reference evidence="1" key="1">
    <citation type="submission" date="2019-08" db="EMBL/GenBank/DDBJ databases">
        <authorList>
            <person name="Kucharzyk K."/>
            <person name="Murdoch R.W."/>
            <person name="Higgins S."/>
            <person name="Loffler F."/>
        </authorList>
    </citation>
    <scope>NUCLEOTIDE SEQUENCE</scope>
</reference>
<comment type="caution">
    <text evidence="1">The sequence shown here is derived from an EMBL/GenBank/DDBJ whole genome shotgun (WGS) entry which is preliminary data.</text>
</comment>